<reference evidence="1" key="1">
    <citation type="submission" date="2016-06" db="EMBL/GenBank/DDBJ databases">
        <title>Complete sequence of Ti-plasmid pTiEU6.</title>
        <authorList>
            <person name="Shao S."/>
            <person name="Henkel C."/>
            <person name="van Heusden G.H."/>
            <person name="Hooykaas P."/>
        </authorList>
    </citation>
    <scope>NUCLEOTIDE SEQUENCE</scope>
    <source>
        <strain evidence="1">EU6</strain>
        <plasmid evidence="1">pTiEU6</plasmid>
    </source>
</reference>
<name>A0A3Q8BA51_AGRTU</name>
<gene>
    <name evidence="1" type="ORF">AgrTiEU6_209</name>
</gene>
<accession>A0A3Q8BA51</accession>
<protein>
    <submittedName>
        <fullName evidence="1">Uncharacterized protein</fullName>
    </submittedName>
</protein>
<dbReference type="AlphaFoldDB" id="A0A3Q8BA51"/>
<evidence type="ECO:0000313" key="1">
    <source>
        <dbReference type="EMBL" id="ARU12424.1"/>
    </source>
</evidence>
<sequence length="234" mass="25502">MAEVNQGYDIRMIDGFHRCGNFGRSLTILARLRCENILKGDANTVRFGMLAQFEQRFALTLVSAGALSDLIGAQKARVLDENAGVDAVAKLDQCLCSIDLVPARCRVHEVRGHEAVHGIAEGKRLKKGSEPIGTLFDDAATRDQIEAGKGEFDRVDADCLKAAQLSLSRLSSSPSVDAVLKPVAIISFIMISSSEALNPLWRRRRRPVGFLVLRASQRGRVAPARRPPMPPDGD</sequence>
<geneLocation type="plasmid" evidence="1">
    <name>pTiEU6</name>
</geneLocation>
<dbReference type="EMBL" id="KX388535">
    <property type="protein sequence ID" value="ARU12424.1"/>
    <property type="molecule type" value="Genomic_DNA"/>
</dbReference>
<organism evidence="1">
    <name type="scientific">Agrobacterium tumefaciens</name>
    <dbReference type="NCBI Taxonomy" id="358"/>
    <lineage>
        <taxon>Bacteria</taxon>
        <taxon>Pseudomonadati</taxon>
        <taxon>Pseudomonadota</taxon>
        <taxon>Alphaproteobacteria</taxon>
        <taxon>Hyphomicrobiales</taxon>
        <taxon>Rhizobiaceae</taxon>
        <taxon>Rhizobium/Agrobacterium group</taxon>
        <taxon>Agrobacterium</taxon>
        <taxon>Agrobacterium tumefaciens complex</taxon>
    </lineage>
</organism>
<keyword evidence="1" id="KW-0614">Plasmid</keyword>
<proteinExistence type="predicted"/>